<dbReference type="GO" id="GO:0005886">
    <property type="term" value="C:plasma membrane"/>
    <property type="evidence" value="ECO:0007669"/>
    <property type="project" value="TreeGrafter"/>
</dbReference>
<dbReference type="InterPro" id="IPR001460">
    <property type="entry name" value="PCN-bd_Tpept"/>
</dbReference>
<evidence type="ECO:0000313" key="10">
    <source>
        <dbReference type="EMBL" id="SET85523.1"/>
    </source>
</evidence>
<dbReference type="Gene3D" id="3.30.70.2110">
    <property type="match status" value="1"/>
</dbReference>
<name>A0A1I0HP30_9BACI</name>
<feature type="region of interest" description="Disordered" evidence="7">
    <location>
        <begin position="693"/>
        <end position="748"/>
    </location>
</feature>
<dbReference type="GO" id="GO:0008658">
    <property type="term" value="F:penicillin binding"/>
    <property type="evidence" value="ECO:0007669"/>
    <property type="project" value="InterPro"/>
</dbReference>
<evidence type="ECO:0000256" key="2">
    <source>
        <dbReference type="ARBA" id="ARBA00004752"/>
    </source>
</evidence>
<evidence type="ECO:0000313" key="11">
    <source>
        <dbReference type="Proteomes" id="UP000199095"/>
    </source>
</evidence>
<dbReference type="PANTHER" id="PTHR30627">
    <property type="entry name" value="PEPTIDOGLYCAN D,D-TRANSPEPTIDASE"/>
    <property type="match status" value="1"/>
</dbReference>
<dbReference type="InterPro" id="IPR036138">
    <property type="entry name" value="PBP_dimer_sf"/>
</dbReference>
<feature type="domain" description="PASTA" evidence="9">
    <location>
        <begin position="599"/>
        <end position="660"/>
    </location>
</feature>
<comment type="similarity">
    <text evidence="3">Belongs to the transpeptidase family.</text>
</comment>
<dbReference type="InterPro" id="IPR012338">
    <property type="entry name" value="Beta-lactam/transpept-like"/>
</dbReference>
<evidence type="ECO:0000256" key="7">
    <source>
        <dbReference type="SAM" id="MobiDB-lite"/>
    </source>
</evidence>
<sequence>MKKLQTTNLFAILFMIVFAVVFAILFSRLMYIQASGEVDGVDLNRWAEKQRTASYTLPAERGQILDRSGMVLADNRPSYNLYAVIDEDYSQNSDEPLHVKNPDKTANKLAPVLDMEARRIMELIQNGKEKGLFQIEFGSNGEELTEKQKEEIEALDLPGIYFQENQKRYYPNDKFASHVIGFTQKEEQEKLKGAMGIEKSMNDQLMGEDGHISYEQDQYANKLLDPNEVLTQPKDGSNVYLTLDQKIQTFLEDAMSDINEQYKPKQMMAIVMNPKTGEVLAMSNRPTFNPNTRNNIDNWYNDIISYPFAPGSTMKIFTVGAAMDAGVYNGNEKYQSGSYKFMDGVRPVNDHNWGEGWGKITYDEGIRRSSNVAVSKLVWEKLGTEKFLEYLKRFDFDKKTGIDLSGEVAGEITYKWPSDKVRTAFGQSTTVTPIQLMKAATSVANDGKMMKPYVISKITDKNQDKVLKETKPEVVGEPIKKETAKRVRDILETVITGENGTGADYRLDDYSVAGKTGTAQLPDPENGGFLTGRENYIFSFLGMAPKDDPELMMYVAIKQPELENTEAGSEPVSYIFKSVMENSLHYLDISPDKKTEEMTVDPIKLSDYKGQSVESVKQTLTDQNVQVKVVGNGDKVKETIPQAGENILPESDIMILTNGDAQMPDLTGWSLREVLKFASFYDLKVEQMGNGYVTKQSTEPGTKVKEGSYLSVKLKPPNDGENEEPESENDGESQEDNENEEEAQEETG</sequence>
<feature type="domain" description="PASTA" evidence="9">
    <location>
        <begin position="661"/>
        <end position="716"/>
    </location>
</feature>
<dbReference type="OrthoDB" id="9804124at2"/>
<evidence type="ECO:0000256" key="4">
    <source>
        <dbReference type="ARBA" id="ARBA00012448"/>
    </source>
</evidence>
<evidence type="ECO:0000256" key="1">
    <source>
        <dbReference type="ARBA" id="ARBA00004370"/>
    </source>
</evidence>
<dbReference type="PANTHER" id="PTHR30627:SF26">
    <property type="entry name" value="PENICILLIN-BINDING PROTEIN 2B"/>
    <property type="match status" value="1"/>
</dbReference>
<dbReference type="Pfam" id="PF00905">
    <property type="entry name" value="Transpeptidase"/>
    <property type="match status" value="1"/>
</dbReference>
<comment type="subcellular location">
    <subcellularLocation>
        <location evidence="1">Membrane</location>
    </subcellularLocation>
</comment>
<dbReference type="SUPFAM" id="SSF56601">
    <property type="entry name" value="beta-lactamase/transpeptidase-like"/>
    <property type="match status" value="1"/>
</dbReference>
<dbReference type="CDD" id="cd06575">
    <property type="entry name" value="PASTA_Pbp2x-like_2"/>
    <property type="match status" value="1"/>
</dbReference>
<dbReference type="Gene3D" id="3.40.710.10">
    <property type="entry name" value="DD-peptidase/beta-lactamase superfamily"/>
    <property type="match status" value="1"/>
</dbReference>
<dbReference type="Gene3D" id="2.20.70.70">
    <property type="match status" value="1"/>
</dbReference>
<keyword evidence="5 8" id="KW-0472">Membrane</keyword>
<keyword evidence="11" id="KW-1185">Reference proteome</keyword>
<dbReference type="SUPFAM" id="SSF54184">
    <property type="entry name" value="Penicillin-binding protein 2x (pbp-2x), c-terminal domain"/>
    <property type="match status" value="2"/>
</dbReference>
<evidence type="ECO:0000256" key="3">
    <source>
        <dbReference type="ARBA" id="ARBA00007171"/>
    </source>
</evidence>
<dbReference type="RefSeq" id="WP_093136473.1">
    <property type="nucleotide sequence ID" value="NZ_FOHJ01000009.1"/>
</dbReference>
<protein>
    <recommendedName>
        <fullName evidence="4">serine-type D-Ala-D-Ala carboxypeptidase</fullName>
        <ecNumber evidence="4">3.4.16.4</ecNumber>
    </recommendedName>
</protein>
<proteinExistence type="inferred from homology"/>
<dbReference type="InterPro" id="IPR005543">
    <property type="entry name" value="PASTA_dom"/>
</dbReference>
<dbReference type="PROSITE" id="PS51178">
    <property type="entry name" value="PASTA"/>
    <property type="match status" value="2"/>
</dbReference>
<dbReference type="GO" id="GO:0009002">
    <property type="term" value="F:serine-type D-Ala-D-Ala carboxypeptidase activity"/>
    <property type="evidence" value="ECO:0007669"/>
    <property type="project" value="UniProtKB-EC"/>
</dbReference>
<dbReference type="UniPathway" id="UPA00219"/>
<evidence type="ECO:0000256" key="8">
    <source>
        <dbReference type="SAM" id="Phobius"/>
    </source>
</evidence>
<comment type="pathway">
    <text evidence="2">Cell wall biogenesis; peptidoglycan biosynthesis.</text>
</comment>
<keyword evidence="8" id="KW-1133">Transmembrane helix</keyword>
<dbReference type="FunFam" id="3.40.710.10:FF:000026">
    <property type="entry name" value="Penicillin-binding protein 1"/>
    <property type="match status" value="1"/>
</dbReference>
<dbReference type="Gene3D" id="3.90.1310.10">
    <property type="entry name" value="Penicillin-binding protein 2a (Domain 2)"/>
    <property type="match status" value="1"/>
</dbReference>
<dbReference type="Pfam" id="PF03793">
    <property type="entry name" value="PASTA"/>
    <property type="match status" value="2"/>
</dbReference>
<reference evidence="11" key="1">
    <citation type="submission" date="2016-10" db="EMBL/GenBank/DDBJ databases">
        <authorList>
            <person name="Varghese N."/>
            <person name="Submissions S."/>
        </authorList>
    </citation>
    <scope>NUCLEOTIDE SEQUENCE [LARGE SCALE GENOMIC DNA]</scope>
    <source>
        <strain evidence="11">CGMCC 1.3566</strain>
    </source>
</reference>
<evidence type="ECO:0000256" key="5">
    <source>
        <dbReference type="ARBA" id="ARBA00023136"/>
    </source>
</evidence>
<dbReference type="CDD" id="cd06576">
    <property type="entry name" value="PASTA_Pbp2x-like_1"/>
    <property type="match status" value="1"/>
</dbReference>
<evidence type="ECO:0000259" key="9">
    <source>
        <dbReference type="PROSITE" id="PS51178"/>
    </source>
</evidence>
<dbReference type="GO" id="GO:0071555">
    <property type="term" value="P:cell wall organization"/>
    <property type="evidence" value="ECO:0007669"/>
    <property type="project" value="TreeGrafter"/>
</dbReference>
<dbReference type="InterPro" id="IPR050515">
    <property type="entry name" value="Beta-lactam/transpept"/>
</dbReference>
<dbReference type="Proteomes" id="UP000199095">
    <property type="component" value="Unassembled WGS sequence"/>
</dbReference>
<keyword evidence="8" id="KW-0812">Transmembrane</keyword>
<accession>A0A1I0HP30</accession>
<dbReference type="EC" id="3.4.16.4" evidence="4"/>
<feature type="transmembrane region" description="Helical" evidence="8">
    <location>
        <begin position="9"/>
        <end position="31"/>
    </location>
</feature>
<feature type="compositionally biased region" description="Acidic residues" evidence="7">
    <location>
        <begin position="720"/>
        <end position="748"/>
    </location>
</feature>
<dbReference type="SMART" id="SM00740">
    <property type="entry name" value="PASTA"/>
    <property type="match status" value="2"/>
</dbReference>
<dbReference type="SUPFAM" id="SSF56519">
    <property type="entry name" value="Penicillin binding protein dimerisation domain"/>
    <property type="match status" value="1"/>
</dbReference>
<evidence type="ECO:0000256" key="6">
    <source>
        <dbReference type="ARBA" id="ARBA00034000"/>
    </source>
</evidence>
<dbReference type="EMBL" id="FOHJ01000009">
    <property type="protein sequence ID" value="SET85523.1"/>
    <property type="molecule type" value="Genomic_DNA"/>
</dbReference>
<dbReference type="InterPro" id="IPR005311">
    <property type="entry name" value="PBP_dimer"/>
</dbReference>
<dbReference type="GO" id="GO:0009252">
    <property type="term" value="P:peptidoglycan biosynthetic process"/>
    <property type="evidence" value="ECO:0007669"/>
    <property type="project" value="UniProtKB-UniPathway"/>
</dbReference>
<dbReference type="STRING" id="237682.SAMN05421676_10994"/>
<organism evidence="10 11">
    <name type="scientific">Salinibacillus kushneri</name>
    <dbReference type="NCBI Taxonomy" id="237682"/>
    <lineage>
        <taxon>Bacteria</taxon>
        <taxon>Bacillati</taxon>
        <taxon>Bacillota</taxon>
        <taxon>Bacilli</taxon>
        <taxon>Bacillales</taxon>
        <taxon>Bacillaceae</taxon>
        <taxon>Salinibacillus</taxon>
    </lineage>
</organism>
<gene>
    <name evidence="10" type="ORF">SAMN05421676_10994</name>
</gene>
<dbReference type="AlphaFoldDB" id="A0A1I0HP30"/>
<comment type="catalytic activity">
    <reaction evidence="6">
        <text>Preferential cleavage: (Ac)2-L-Lys-D-Ala-|-D-Ala. Also transpeptidation of peptidyl-alanyl moieties that are N-acyl substituents of D-alanine.</text>
        <dbReference type="EC" id="3.4.16.4"/>
    </reaction>
</comment>
<dbReference type="Pfam" id="PF03717">
    <property type="entry name" value="PBP_dimer"/>
    <property type="match status" value="1"/>
</dbReference>